<dbReference type="AlphaFoldDB" id="H3AE49"/>
<dbReference type="PANTHER" id="PTHR45845">
    <property type="entry name" value="RHO GUANINE NUCLEOTIDE EXCHANGE FACTOR-RELATED"/>
    <property type="match status" value="1"/>
</dbReference>
<dbReference type="STRING" id="7897.ENSLACP00000007920"/>
<dbReference type="Bgee" id="ENSLACG00000007010">
    <property type="expression patterns" value="Expressed in pelvic fin and 3 other cell types or tissues"/>
</dbReference>
<dbReference type="Proteomes" id="UP000008672">
    <property type="component" value="Unassembled WGS sequence"/>
</dbReference>
<proteinExistence type="predicted"/>
<dbReference type="SUPFAM" id="SSF52087">
    <property type="entry name" value="CRAL/TRIO domain"/>
    <property type="match status" value="1"/>
</dbReference>
<dbReference type="InterPro" id="IPR036865">
    <property type="entry name" value="CRAL-TRIO_dom_sf"/>
</dbReference>
<feature type="compositionally biased region" description="Polar residues" evidence="1">
    <location>
        <begin position="550"/>
        <end position="559"/>
    </location>
</feature>
<reference evidence="2" key="3">
    <citation type="submission" date="2025-09" db="UniProtKB">
        <authorList>
            <consortium name="Ensembl"/>
        </authorList>
    </citation>
    <scope>IDENTIFICATION</scope>
</reference>
<evidence type="ECO:0000256" key="1">
    <source>
        <dbReference type="SAM" id="MobiDB-lite"/>
    </source>
</evidence>
<dbReference type="InterPro" id="IPR052231">
    <property type="entry name" value="Rho_GEF_signaling-related"/>
</dbReference>
<dbReference type="OMA" id="HERWIGF"/>
<evidence type="ECO:0000313" key="2">
    <source>
        <dbReference type="Ensembl" id="ENSLACP00000007920.1"/>
    </source>
</evidence>
<dbReference type="HOGENOM" id="CLU_010854_0_0_1"/>
<keyword evidence="3" id="KW-1185">Reference proteome</keyword>
<dbReference type="InParanoid" id="H3AE49"/>
<dbReference type="EMBL" id="AFYH01193766">
    <property type="status" value="NOT_ANNOTATED_CDS"/>
    <property type="molecule type" value="Genomic_DNA"/>
</dbReference>
<dbReference type="Ensembl" id="ENSLACT00000007986.1">
    <property type="protein sequence ID" value="ENSLACP00000007920.1"/>
    <property type="gene ID" value="ENSLACG00000007010.1"/>
</dbReference>
<dbReference type="PANTHER" id="PTHR45845:SF5">
    <property type="entry name" value="RHO GUANINE NUCLEOTIDE EXCHANGE FACTOR 40"/>
    <property type="match status" value="1"/>
</dbReference>
<name>H3AE49_LATCH</name>
<feature type="compositionally biased region" description="Polar residues" evidence="1">
    <location>
        <begin position="523"/>
        <end position="542"/>
    </location>
</feature>
<dbReference type="GeneTree" id="ENSGT00940000158845"/>
<feature type="region of interest" description="Disordered" evidence="1">
    <location>
        <begin position="297"/>
        <end position="393"/>
    </location>
</feature>
<sequence length="858" mass="96053">DREPLEDCIQSALSALYPPFEATAPTLLAQVFDLVEKTYCEDALRYTIEFLVPAKHILQRLQQEACAQYNGFLFRHEGWPLCLHEKVVVQLSALNWQALQPGDFYLQMIPYLERSPKLVLKCLSRDGFSVQEVIVPEESYPYIFTVEWLNGINKDRNTTRLETCLLSADSGVVRVSWQEVVYPQFIHKEGITVGSRHSEGGLTRRSPDGIEAIRTQGYNFLEISTAPVDQFVGPEEVLSNPLSETSKRTQEKCKSTKEYIAETHRGTTCLEKFVELEEASTEDIEGEYVELLDIANPKYPPQQESPSIDSHDFQCLNKKPGSRSSPKPRAVHPLCASKSRKHKPKRGCQEIFSNPQPDLKDQQTETQVQAHVAETDCNSKPTSQNTDNEQLPNEPSCTNCKHTGKPKASSCTNHDLKAETLEVFIETHSLAGCKFQVSSEAQPLAEQGDSSSASNQVEGNTEGARGAVDTQQMPKRNANSKEERTVGFFFLLLFWAAEAPVKASSQSNDCFSLIDSAPIDPTCQISDEGTSSPAPQTAPNTESAEREELTVQSQGSSQLAPPPPGCPSYLQDVNQEILQSGVFCLTGSRDRHGRVMVVMMADNPLWQSWCYSSVEAARVLMYYQSIPRQEVRDLGLTVLVDACASAPLSALFEILCTFQEFVPNGIHSVLVLLEEDSPVCMKNLPNMQVEIVTSLQALQKHIDPAQLPQRLGGGFPYSHQEWIDYPQRVEKFGGICREVISYLQSVIHVLETRRLPQQTQDIPSLIEQHQALMMDVLADRRLTRLQLEGGTTLARLHKENSHISVTEDYRDSISVTSTLYNEAEDCIHQLVKVSNQYLRGLEALMKLQELEERLCKVS</sequence>
<feature type="compositionally biased region" description="Polar residues" evidence="1">
    <location>
        <begin position="448"/>
        <end position="459"/>
    </location>
</feature>
<feature type="region of interest" description="Disordered" evidence="1">
    <location>
        <begin position="444"/>
        <end position="480"/>
    </location>
</feature>
<feature type="compositionally biased region" description="Polar residues" evidence="1">
    <location>
        <begin position="376"/>
        <end position="393"/>
    </location>
</feature>
<evidence type="ECO:0000313" key="3">
    <source>
        <dbReference type="Proteomes" id="UP000008672"/>
    </source>
</evidence>
<feature type="region of interest" description="Disordered" evidence="1">
    <location>
        <begin position="522"/>
        <end position="565"/>
    </location>
</feature>
<reference evidence="2" key="2">
    <citation type="submission" date="2025-08" db="UniProtKB">
        <authorList>
            <consortium name="Ensembl"/>
        </authorList>
    </citation>
    <scope>IDENTIFICATION</scope>
</reference>
<accession>H3AE49</accession>
<organism evidence="2 3">
    <name type="scientific">Latimeria chalumnae</name>
    <name type="common">Coelacanth</name>
    <dbReference type="NCBI Taxonomy" id="7897"/>
    <lineage>
        <taxon>Eukaryota</taxon>
        <taxon>Metazoa</taxon>
        <taxon>Chordata</taxon>
        <taxon>Craniata</taxon>
        <taxon>Vertebrata</taxon>
        <taxon>Euteleostomi</taxon>
        <taxon>Coelacanthiformes</taxon>
        <taxon>Coelacanthidae</taxon>
        <taxon>Latimeria</taxon>
    </lineage>
</organism>
<protein>
    <submittedName>
        <fullName evidence="2">Uncharacterized protein</fullName>
    </submittedName>
</protein>
<reference evidence="3" key="1">
    <citation type="submission" date="2011-08" db="EMBL/GenBank/DDBJ databases">
        <title>The draft genome of Latimeria chalumnae.</title>
        <authorList>
            <person name="Di Palma F."/>
            <person name="Alfoldi J."/>
            <person name="Johnson J."/>
            <person name="Berlin A."/>
            <person name="Gnerre S."/>
            <person name="Jaffe D."/>
            <person name="MacCallum I."/>
            <person name="Young S."/>
            <person name="Walker B.J."/>
            <person name="Lander E."/>
            <person name="Lindblad-Toh K."/>
        </authorList>
    </citation>
    <scope>NUCLEOTIDE SEQUENCE [LARGE SCALE GENOMIC DNA]</scope>
    <source>
        <strain evidence="3">Wild caught</strain>
    </source>
</reference>
<dbReference type="EMBL" id="AFYH01193765">
    <property type="status" value="NOT_ANNOTATED_CDS"/>
    <property type="molecule type" value="Genomic_DNA"/>
</dbReference>
<dbReference type="eggNOG" id="KOG4240">
    <property type="taxonomic scope" value="Eukaryota"/>
</dbReference>